<protein>
    <submittedName>
        <fullName evidence="3">Uncharacterized protein</fullName>
    </submittedName>
</protein>
<accession>A0A1H1EHH7</accession>
<organism evidence="3 4">
    <name type="scientific">Crystallibacter crystallopoietes</name>
    <dbReference type="NCBI Taxonomy" id="37928"/>
    <lineage>
        <taxon>Bacteria</taxon>
        <taxon>Bacillati</taxon>
        <taxon>Actinomycetota</taxon>
        <taxon>Actinomycetes</taxon>
        <taxon>Micrococcales</taxon>
        <taxon>Micrococcaceae</taxon>
        <taxon>Crystallibacter</taxon>
    </lineage>
</organism>
<keyword evidence="4" id="KW-1185">Reference proteome</keyword>
<evidence type="ECO:0000313" key="4">
    <source>
        <dbReference type="Proteomes" id="UP000181917"/>
    </source>
</evidence>
<dbReference type="STRING" id="37928.SAMN04489742_2941"/>
<dbReference type="KEGG" id="acry:AC20117_02765"/>
<evidence type="ECO:0000256" key="2">
    <source>
        <dbReference type="SAM" id="Phobius"/>
    </source>
</evidence>
<keyword evidence="2" id="KW-0472">Membrane</keyword>
<evidence type="ECO:0000256" key="1">
    <source>
        <dbReference type="SAM" id="MobiDB-lite"/>
    </source>
</evidence>
<feature type="transmembrane region" description="Helical" evidence="2">
    <location>
        <begin position="68"/>
        <end position="91"/>
    </location>
</feature>
<dbReference type="RefSeq" id="WP_074701082.1">
    <property type="nucleotide sequence ID" value="NZ_CP018863.1"/>
</dbReference>
<keyword evidence="2" id="KW-0812">Transmembrane</keyword>
<feature type="region of interest" description="Disordered" evidence="1">
    <location>
        <begin position="1"/>
        <end position="29"/>
    </location>
</feature>
<feature type="transmembrane region" description="Helical" evidence="2">
    <location>
        <begin position="35"/>
        <end position="56"/>
    </location>
</feature>
<name>A0A1H1EHH7_9MICC</name>
<dbReference type="AlphaFoldDB" id="A0A1H1EHH7"/>
<gene>
    <name evidence="3" type="ORF">SAMN04489742_2941</name>
</gene>
<proteinExistence type="predicted"/>
<reference evidence="3 4" key="1">
    <citation type="submission" date="2016-10" db="EMBL/GenBank/DDBJ databases">
        <authorList>
            <person name="de Groot N.N."/>
        </authorList>
    </citation>
    <scope>NUCLEOTIDE SEQUENCE [LARGE SCALE GENOMIC DNA]</scope>
    <source>
        <strain evidence="3 4">DSM 20117</strain>
    </source>
</reference>
<evidence type="ECO:0000313" key="3">
    <source>
        <dbReference type="EMBL" id="SDQ88251.1"/>
    </source>
</evidence>
<keyword evidence="2" id="KW-1133">Transmembrane helix</keyword>
<sequence length="118" mass="12683">MSSEHVPAEPAEPREPAGSSTPNRREVRLRRAPKFGPFMGAGIVLGIIVAAISAYTGPENAEFTRSSIFGFLAVLFGIAGMLLGALVVLVVDRISIKRSEKMMAVETPEQADPEQEED</sequence>
<dbReference type="EMBL" id="FNKH01000002">
    <property type="protein sequence ID" value="SDQ88251.1"/>
    <property type="molecule type" value="Genomic_DNA"/>
</dbReference>
<dbReference type="Proteomes" id="UP000181917">
    <property type="component" value="Unassembled WGS sequence"/>
</dbReference>